<evidence type="ECO:0000313" key="2">
    <source>
        <dbReference type="Proteomes" id="UP000182241"/>
    </source>
</evidence>
<dbReference type="EMBL" id="FNSA01000001">
    <property type="protein sequence ID" value="SEB29762.1"/>
    <property type="molecule type" value="Genomic_DNA"/>
</dbReference>
<organism evidence="1 2">
    <name type="scientific">Tsukamurella tyrosinosolvens</name>
    <dbReference type="NCBI Taxonomy" id="57704"/>
    <lineage>
        <taxon>Bacteria</taxon>
        <taxon>Bacillati</taxon>
        <taxon>Actinomycetota</taxon>
        <taxon>Actinomycetes</taxon>
        <taxon>Mycobacteriales</taxon>
        <taxon>Tsukamurellaceae</taxon>
        <taxon>Tsukamurella</taxon>
    </lineage>
</organism>
<protein>
    <submittedName>
        <fullName evidence="1">Uncharacterized protein</fullName>
    </submittedName>
</protein>
<evidence type="ECO:0000313" key="1">
    <source>
        <dbReference type="EMBL" id="SEB29762.1"/>
    </source>
</evidence>
<reference evidence="2" key="1">
    <citation type="submission" date="2016-10" db="EMBL/GenBank/DDBJ databases">
        <authorList>
            <person name="Varghese N."/>
            <person name="Submissions S."/>
        </authorList>
    </citation>
    <scope>NUCLEOTIDE SEQUENCE [LARGE SCALE GENOMIC DNA]</scope>
    <source>
        <strain evidence="2">DSM 44234</strain>
    </source>
</reference>
<gene>
    <name evidence="1" type="ORF">SAMN04489793_0049</name>
</gene>
<dbReference type="RefSeq" id="WP_156486371.1">
    <property type="nucleotide sequence ID" value="NZ_CBDRGN010000002.1"/>
</dbReference>
<proteinExistence type="predicted"/>
<keyword evidence="2" id="KW-1185">Reference proteome</keyword>
<sequence>MTDDEIDAVLAPVRDLLDKVSAERDRQAAVYLAWQLEELGATANQVRDEPR</sequence>
<dbReference type="AlphaFoldDB" id="A0A1H4I908"/>
<name>A0A1H4I908_TSUTY</name>
<dbReference type="Proteomes" id="UP000182241">
    <property type="component" value="Unassembled WGS sequence"/>
</dbReference>
<accession>A0A1H4I908</accession>